<keyword evidence="12" id="KW-1185">Reference proteome</keyword>
<dbReference type="Pfam" id="PF03935">
    <property type="entry name" value="SKN1_KRE6_Sbg1"/>
    <property type="match status" value="1"/>
</dbReference>
<evidence type="ECO:0000313" key="12">
    <source>
        <dbReference type="Proteomes" id="UP000245946"/>
    </source>
</evidence>
<sequence length="543" mass="60021">MPQYARDYHRVDWLHNIDPIKDRYSGGRGFKDSTGTIFTLRGLMNIGSLVLLAAALLMLFAGYPILTYFFKEAESNKGGFNLGGTNGTGQLFTGVRGLVDPDTPAEALTRMSLDGQRRMQLVFSDEFEEDGRSFYPGDDPFWTAVDLHYWGTGDYEWYEPAGVTTANGRMVFTLIEQPTHNLNFRSGMVQSWNQFCFTGGFIEVSLRLPGSHDIAGLWPAAWTMGNLGRAGHGATTDGLWPYTYDACDVGTLPNQTYPASRGGGPVAAETSGAFPDQYGPSLSYLPGQRLSRCTCPGEDHPGPFHSDGSYVGRAAPEIDIIEASAGVRPGSAGHVSMSCQLAPFNNALNLTTGRDAVVFYGSNRTENELNAYQGAVYQQTASVLVTTDNDVYEDTGGRFERYGFEYKPGYDADSHITWTVGDDMQWRLGSQALAADPAVEISARPIPLEPMYIIMNLGLSSAFSYVDFDRLHFPARMEVDWVRVYQDEDKINVGCDPPDFPTKEYIERHYEAYHNPNLTTWTEPRARGGMNMQFPGNRLAGDC</sequence>
<dbReference type="InterPro" id="IPR013320">
    <property type="entry name" value="ConA-like_dom_sf"/>
</dbReference>
<name>A0A316ZEV0_9BASI</name>
<evidence type="ECO:0000256" key="7">
    <source>
        <dbReference type="ARBA" id="ARBA00023180"/>
    </source>
</evidence>
<keyword evidence="8" id="KW-0961">Cell wall biogenesis/degradation</keyword>
<evidence type="ECO:0000259" key="10">
    <source>
        <dbReference type="PROSITE" id="PS51762"/>
    </source>
</evidence>
<keyword evidence="7" id="KW-0325">Glycoprotein</keyword>
<dbReference type="GO" id="GO:0015926">
    <property type="term" value="F:glucosidase activity"/>
    <property type="evidence" value="ECO:0007669"/>
    <property type="project" value="TreeGrafter"/>
</dbReference>
<evidence type="ECO:0000256" key="3">
    <source>
        <dbReference type="ARBA" id="ARBA00022692"/>
    </source>
</evidence>
<dbReference type="SUPFAM" id="SSF49899">
    <property type="entry name" value="Concanavalin A-like lectins/glucanases"/>
    <property type="match status" value="1"/>
</dbReference>
<accession>A0A316ZEV0</accession>
<evidence type="ECO:0000256" key="2">
    <source>
        <dbReference type="ARBA" id="ARBA00010962"/>
    </source>
</evidence>
<dbReference type="EMBL" id="KZ819290">
    <property type="protein sequence ID" value="PWN98793.1"/>
    <property type="molecule type" value="Genomic_DNA"/>
</dbReference>
<evidence type="ECO:0000256" key="6">
    <source>
        <dbReference type="ARBA" id="ARBA00023136"/>
    </source>
</evidence>
<keyword evidence="4" id="KW-0735">Signal-anchor</keyword>
<dbReference type="AlphaFoldDB" id="A0A316ZEV0"/>
<dbReference type="GeneID" id="37267248"/>
<dbReference type="GO" id="GO:0031505">
    <property type="term" value="P:fungal-type cell wall organization"/>
    <property type="evidence" value="ECO:0007669"/>
    <property type="project" value="TreeGrafter"/>
</dbReference>
<dbReference type="GO" id="GO:0030246">
    <property type="term" value="F:carbohydrate binding"/>
    <property type="evidence" value="ECO:0007669"/>
    <property type="project" value="UniProtKB-KW"/>
</dbReference>
<dbReference type="RefSeq" id="XP_025599072.1">
    <property type="nucleotide sequence ID" value="XM_025739702.1"/>
</dbReference>
<feature type="domain" description="GH16" evidence="10">
    <location>
        <begin position="93"/>
        <end position="490"/>
    </location>
</feature>
<dbReference type="OrthoDB" id="412647at2759"/>
<keyword evidence="6 9" id="KW-0472">Membrane</keyword>
<dbReference type="PANTHER" id="PTHR31361">
    <property type="entry name" value="BETA-GLUCAN SYNTHESIS-ASSOCIATED PROTEIN KRE6-RELATED"/>
    <property type="match status" value="1"/>
</dbReference>
<reference evidence="11 12" key="1">
    <citation type="journal article" date="2018" name="Mol. Biol. Evol.">
        <title>Broad Genomic Sampling Reveals a Smut Pathogenic Ancestry of the Fungal Clade Ustilaginomycotina.</title>
        <authorList>
            <person name="Kijpornyongpan T."/>
            <person name="Mondo S.J."/>
            <person name="Barry K."/>
            <person name="Sandor L."/>
            <person name="Lee J."/>
            <person name="Lipzen A."/>
            <person name="Pangilinan J."/>
            <person name="LaButti K."/>
            <person name="Hainaut M."/>
            <person name="Henrissat B."/>
            <person name="Grigoriev I.V."/>
            <person name="Spatafora J.W."/>
            <person name="Aime M.C."/>
        </authorList>
    </citation>
    <scope>NUCLEOTIDE SEQUENCE [LARGE SCALE GENOMIC DNA]</scope>
    <source>
        <strain evidence="11 12">MCA 4186</strain>
    </source>
</reference>
<evidence type="ECO:0000256" key="5">
    <source>
        <dbReference type="ARBA" id="ARBA00022989"/>
    </source>
</evidence>
<organism evidence="11 12">
    <name type="scientific">Tilletiopsis washingtonensis</name>
    <dbReference type="NCBI Taxonomy" id="58919"/>
    <lineage>
        <taxon>Eukaryota</taxon>
        <taxon>Fungi</taxon>
        <taxon>Dikarya</taxon>
        <taxon>Basidiomycota</taxon>
        <taxon>Ustilaginomycotina</taxon>
        <taxon>Exobasidiomycetes</taxon>
        <taxon>Entylomatales</taxon>
        <taxon>Entylomatales incertae sedis</taxon>
        <taxon>Tilletiopsis</taxon>
    </lineage>
</organism>
<dbReference type="GO" id="GO:0005789">
    <property type="term" value="C:endoplasmic reticulum membrane"/>
    <property type="evidence" value="ECO:0007669"/>
    <property type="project" value="TreeGrafter"/>
</dbReference>
<evidence type="ECO:0000256" key="9">
    <source>
        <dbReference type="SAM" id="Phobius"/>
    </source>
</evidence>
<feature type="transmembrane region" description="Helical" evidence="9">
    <location>
        <begin position="49"/>
        <end position="70"/>
    </location>
</feature>
<keyword evidence="3 9" id="KW-0812">Transmembrane</keyword>
<comment type="similarity">
    <text evidence="2">Belongs to the SKN1/KRE6 family.</text>
</comment>
<evidence type="ECO:0000256" key="1">
    <source>
        <dbReference type="ARBA" id="ARBA00004606"/>
    </source>
</evidence>
<dbReference type="PANTHER" id="PTHR31361:SF1">
    <property type="entry name" value="BETA-GLUCAN SYNTHESIS-ASSOCIATED PROTEIN KRE6-RELATED"/>
    <property type="match status" value="1"/>
</dbReference>
<dbReference type="STRING" id="58919.A0A316ZEV0"/>
<dbReference type="GO" id="GO:0006078">
    <property type="term" value="P:(1-&gt;6)-beta-D-glucan biosynthetic process"/>
    <property type="evidence" value="ECO:0007669"/>
    <property type="project" value="TreeGrafter"/>
</dbReference>
<comment type="subcellular location">
    <subcellularLocation>
        <location evidence="1">Membrane</location>
        <topology evidence="1">Single-pass type II membrane protein</topology>
    </subcellularLocation>
</comment>
<keyword evidence="11" id="KW-0430">Lectin</keyword>
<evidence type="ECO:0000256" key="8">
    <source>
        <dbReference type="ARBA" id="ARBA00023316"/>
    </source>
</evidence>
<dbReference type="FunFam" id="2.60.120.200:FF:000135">
    <property type="entry name" value="Related to KRE6-glucan synthase subunit"/>
    <property type="match status" value="1"/>
</dbReference>
<dbReference type="Proteomes" id="UP000245946">
    <property type="component" value="Unassembled WGS sequence"/>
</dbReference>
<evidence type="ECO:0000313" key="11">
    <source>
        <dbReference type="EMBL" id="PWN98793.1"/>
    </source>
</evidence>
<dbReference type="InterPro" id="IPR005629">
    <property type="entry name" value="Skn1/Kre6/Sbg1"/>
</dbReference>
<gene>
    <name evidence="11" type="ORF">FA09DRAFT_251665</name>
</gene>
<evidence type="ECO:0000256" key="4">
    <source>
        <dbReference type="ARBA" id="ARBA00022968"/>
    </source>
</evidence>
<dbReference type="InterPro" id="IPR000757">
    <property type="entry name" value="Beta-glucanase-like"/>
</dbReference>
<keyword evidence="5 9" id="KW-1133">Transmembrane helix</keyword>
<dbReference type="GO" id="GO:0005886">
    <property type="term" value="C:plasma membrane"/>
    <property type="evidence" value="ECO:0007669"/>
    <property type="project" value="TreeGrafter"/>
</dbReference>
<proteinExistence type="inferred from homology"/>
<protein>
    <submittedName>
        <fullName evidence="11">Concanavalin A-like lectin/glucanase</fullName>
    </submittedName>
</protein>
<dbReference type="Gene3D" id="2.60.120.200">
    <property type="match status" value="2"/>
</dbReference>
<dbReference type="PROSITE" id="PS51762">
    <property type="entry name" value="GH16_2"/>
    <property type="match status" value="1"/>
</dbReference>